<feature type="domain" description="Putative restriction endonuclease" evidence="2">
    <location>
        <begin position="32"/>
        <end position="137"/>
    </location>
</feature>
<evidence type="ECO:0000256" key="1">
    <source>
        <dbReference type="SAM" id="MobiDB-lite"/>
    </source>
</evidence>
<dbReference type="InterPro" id="IPR008538">
    <property type="entry name" value="Uma2"/>
</dbReference>
<dbReference type="Pfam" id="PF05685">
    <property type="entry name" value="Uma2"/>
    <property type="match status" value="1"/>
</dbReference>
<feature type="compositionally biased region" description="Polar residues" evidence="1">
    <location>
        <begin position="1"/>
        <end position="10"/>
    </location>
</feature>
<sequence length="162" mass="17791">MTPTILTSQTTKRDNKGQRPPALFNGDHLTRAEFERRYAAQPHIKKAELIEGVVHVASPVHLDKHSKPHSRIILFLGNYVAATLGTDFGDNATVRLDRENEVQPDAFLRIHEAVGGQSRGDEDDYLEGAPELIVEVSTGAHLRLGGGSKNRETSVKASIYPS</sequence>
<dbReference type="AlphaFoldDB" id="A0A3B0VED7"/>
<protein>
    <recommendedName>
        <fullName evidence="2">Putative restriction endonuclease domain-containing protein</fullName>
    </recommendedName>
</protein>
<gene>
    <name evidence="3" type="ORF">MNBD_CHLOROFLEXI01-4256</name>
</gene>
<dbReference type="PANTHER" id="PTHR35400:SF3">
    <property type="entry name" value="SLL1072 PROTEIN"/>
    <property type="match status" value="1"/>
</dbReference>
<evidence type="ECO:0000259" key="2">
    <source>
        <dbReference type="Pfam" id="PF05685"/>
    </source>
</evidence>
<dbReference type="EMBL" id="UOEU01000045">
    <property type="protein sequence ID" value="VAW30346.1"/>
    <property type="molecule type" value="Genomic_DNA"/>
</dbReference>
<dbReference type="CDD" id="cd06260">
    <property type="entry name" value="DUF820-like"/>
    <property type="match status" value="1"/>
</dbReference>
<reference evidence="3" key="1">
    <citation type="submission" date="2018-06" db="EMBL/GenBank/DDBJ databases">
        <authorList>
            <person name="Zhirakovskaya E."/>
        </authorList>
    </citation>
    <scope>NUCLEOTIDE SEQUENCE</scope>
</reference>
<dbReference type="InterPro" id="IPR011335">
    <property type="entry name" value="Restrct_endonuc-II-like"/>
</dbReference>
<feature type="region of interest" description="Disordered" evidence="1">
    <location>
        <begin position="1"/>
        <end position="25"/>
    </location>
</feature>
<dbReference type="SUPFAM" id="SSF52980">
    <property type="entry name" value="Restriction endonuclease-like"/>
    <property type="match status" value="1"/>
</dbReference>
<dbReference type="PANTHER" id="PTHR35400">
    <property type="entry name" value="SLR1083 PROTEIN"/>
    <property type="match status" value="1"/>
</dbReference>
<organism evidence="3">
    <name type="scientific">hydrothermal vent metagenome</name>
    <dbReference type="NCBI Taxonomy" id="652676"/>
    <lineage>
        <taxon>unclassified sequences</taxon>
        <taxon>metagenomes</taxon>
        <taxon>ecological metagenomes</taxon>
    </lineage>
</organism>
<proteinExistence type="predicted"/>
<name>A0A3B0VED7_9ZZZZ</name>
<dbReference type="Gene3D" id="3.90.1570.10">
    <property type="entry name" value="tt1808, chain A"/>
    <property type="match status" value="1"/>
</dbReference>
<accession>A0A3B0VED7</accession>
<evidence type="ECO:0000313" key="3">
    <source>
        <dbReference type="EMBL" id="VAW30346.1"/>
    </source>
</evidence>
<dbReference type="InterPro" id="IPR012296">
    <property type="entry name" value="Nuclease_put_TT1808"/>
</dbReference>